<accession>A0A9K3GGU6</accession>
<feature type="region of interest" description="Disordered" evidence="1">
    <location>
        <begin position="283"/>
        <end position="310"/>
    </location>
</feature>
<evidence type="ECO:0000256" key="1">
    <source>
        <dbReference type="SAM" id="MobiDB-lite"/>
    </source>
</evidence>
<name>A0A9K3GGU6_9EUKA</name>
<gene>
    <name evidence="3" type="ORF">KIPB_004860</name>
</gene>
<evidence type="ECO:0000313" key="4">
    <source>
        <dbReference type="Proteomes" id="UP000265618"/>
    </source>
</evidence>
<dbReference type="Proteomes" id="UP000265618">
    <property type="component" value="Unassembled WGS sequence"/>
</dbReference>
<feature type="region of interest" description="Disordered" evidence="1">
    <location>
        <begin position="86"/>
        <end position="107"/>
    </location>
</feature>
<feature type="non-terminal residue" evidence="3">
    <location>
        <position position="1"/>
    </location>
</feature>
<organism evidence="3 4">
    <name type="scientific">Kipferlia bialata</name>
    <dbReference type="NCBI Taxonomy" id="797122"/>
    <lineage>
        <taxon>Eukaryota</taxon>
        <taxon>Metamonada</taxon>
        <taxon>Carpediemonas-like organisms</taxon>
        <taxon>Kipferlia</taxon>
    </lineage>
</organism>
<feature type="region of interest" description="Disordered" evidence="1">
    <location>
        <begin position="173"/>
        <end position="209"/>
    </location>
</feature>
<evidence type="ECO:0000313" key="3">
    <source>
        <dbReference type="EMBL" id="GIQ83519.1"/>
    </source>
</evidence>
<dbReference type="AlphaFoldDB" id="A0A9K3GGU6"/>
<evidence type="ECO:0000256" key="2">
    <source>
        <dbReference type="SAM" id="SignalP"/>
    </source>
</evidence>
<keyword evidence="2" id="KW-0732">Signal</keyword>
<proteinExistence type="predicted"/>
<feature type="chain" id="PRO_5039908484" evidence="2">
    <location>
        <begin position="24"/>
        <end position="323"/>
    </location>
</feature>
<dbReference type="EMBL" id="BDIP01001082">
    <property type="protein sequence ID" value="GIQ83519.1"/>
    <property type="molecule type" value="Genomic_DNA"/>
</dbReference>
<comment type="caution">
    <text evidence="3">The sequence shown here is derived from an EMBL/GenBank/DDBJ whole genome shotgun (WGS) entry which is preliminary data.</text>
</comment>
<feature type="signal peptide" evidence="2">
    <location>
        <begin position="1"/>
        <end position="23"/>
    </location>
</feature>
<sequence>MYPPRYSLCLALFSLQLQVSYEATGIACAFTLEDEGWYRLCCSLGDISHSQTIRCHTIAWRPHAPVLDVHSLSLLDREAERERVRESERLGVLSPHPSPSMAGRVGAHSPLSLTRPSPLPLRDLQFSSVYDTDTNRWSDSQGYLDITLRRGRRGYSLIVLDCPAAPTEPLSPSSLCLSPSRTLPPSSPSPSISMAHARGAGKREKGLSRQCEAEGESGCERERQRVRVRVLVGLRLVTRDRDRLVGNAPVVQCGVEVLKGDIVHVYVNMDEGLLYVLVTSADKETGPSDKGTAKGKGRDRLDTRNGSAHVTVEKHKLGVKKYA</sequence>
<keyword evidence="4" id="KW-1185">Reference proteome</keyword>
<protein>
    <submittedName>
        <fullName evidence="3">Uncharacterized protein</fullName>
    </submittedName>
</protein>
<reference evidence="3 4" key="1">
    <citation type="journal article" date="2018" name="PLoS ONE">
        <title>The draft genome of Kipferlia bialata reveals reductive genome evolution in fornicate parasites.</title>
        <authorList>
            <person name="Tanifuji G."/>
            <person name="Takabayashi S."/>
            <person name="Kume K."/>
            <person name="Takagi M."/>
            <person name="Nakayama T."/>
            <person name="Kamikawa R."/>
            <person name="Inagaki Y."/>
            <person name="Hashimoto T."/>
        </authorList>
    </citation>
    <scope>NUCLEOTIDE SEQUENCE [LARGE SCALE GENOMIC DNA]</scope>
    <source>
        <strain evidence="3">NY0173</strain>
    </source>
</reference>
<feature type="compositionally biased region" description="Low complexity" evidence="1">
    <location>
        <begin position="173"/>
        <end position="193"/>
    </location>
</feature>